<evidence type="ECO:0000256" key="4">
    <source>
        <dbReference type="ARBA" id="ARBA00022454"/>
    </source>
</evidence>
<keyword evidence="6" id="KW-0137">Centromere</keyword>
<dbReference type="InParanoid" id="A0A066VVK2"/>
<feature type="compositionally biased region" description="Low complexity" evidence="7">
    <location>
        <begin position="851"/>
        <end position="869"/>
    </location>
</feature>
<dbReference type="EMBL" id="JMSN01000040">
    <property type="protein sequence ID" value="KDN45752.1"/>
    <property type="molecule type" value="Genomic_DNA"/>
</dbReference>
<proteinExistence type="inferred from homology"/>
<comment type="caution">
    <text evidence="8">The sequence shown here is derived from an EMBL/GenBank/DDBJ whole genome shotgun (WGS) entry which is preliminary data.</text>
</comment>
<feature type="region of interest" description="Disordered" evidence="7">
    <location>
        <begin position="206"/>
        <end position="261"/>
    </location>
</feature>
<feature type="region of interest" description="Disordered" evidence="7">
    <location>
        <begin position="851"/>
        <end position="878"/>
    </location>
</feature>
<dbReference type="Pfam" id="PF07778">
    <property type="entry name" value="CENP-I"/>
    <property type="match status" value="1"/>
</dbReference>
<keyword evidence="5" id="KW-0539">Nucleus</keyword>
<feature type="compositionally biased region" description="Acidic residues" evidence="7">
    <location>
        <begin position="229"/>
        <end position="247"/>
    </location>
</feature>
<organism evidence="8 9">
    <name type="scientific">Tilletiaria anomala (strain ATCC 24038 / CBS 436.72 / UBC 951)</name>
    <dbReference type="NCBI Taxonomy" id="1037660"/>
    <lineage>
        <taxon>Eukaryota</taxon>
        <taxon>Fungi</taxon>
        <taxon>Dikarya</taxon>
        <taxon>Basidiomycota</taxon>
        <taxon>Ustilaginomycotina</taxon>
        <taxon>Exobasidiomycetes</taxon>
        <taxon>Georgefischeriales</taxon>
        <taxon>Tilletiariaceae</taxon>
        <taxon>Tilletiaria</taxon>
    </lineage>
</organism>
<evidence type="ECO:0000256" key="6">
    <source>
        <dbReference type="ARBA" id="ARBA00023328"/>
    </source>
</evidence>
<dbReference type="InterPro" id="IPR012485">
    <property type="entry name" value="CENP-I"/>
</dbReference>
<dbReference type="GO" id="GO:0005634">
    <property type="term" value="C:nucleus"/>
    <property type="evidence" value="ECO:0007669"/>
    <property type="project" value="UniProtKB-SubCell"/>
</dbReference>
<feature type="compositionally biased region" description="Polar residues" evidence="7">
    <location>
        <begin position="1051"/>
        <end position="1072"/>
    </location>
</feature>
<protein>
    <submittedName>
        <fullName evidence="8">Uncharacterized protein</fullName>
    </submittedName>
</protein>
<reference evidence="8 9" key="1">
    <citation type="submission" date="2014-05" db="EMBL/GenBank/DDBJ databases">
        <title>Draft genome sequence of a rare smut relative, Tilletiaria anomala UBC 951.</title>
        <authorList>
            <consortium name="DOE Joint Genome Institute"/>
            <person name="Toome M."/>
            <person name="Kuo A."/>
            <person name="Henrissat B."/>
            <person name="Lipzen A."/>
            <person name="Tritt A."/>
            <person name="Yoshinaga Y."/>
            <person name="Zane M."/>
            <person name="Barry K."/>
            <person name="Grigoriev I.V."/>
            <person name="Spatafora J.W."/>
            <person name="Aimea M.C."/>
        </authorList>
    </citation>
    <scope>NUCLEOTIDE SEQUENCE [LARGE SCALE GENOMIC DNA]</scope>
    <source>
        <strain evidence="8 9">UBC 951</strain>
    </source>
</reference>
<dbReference type="Proteomes" id="UP000027361">
    <property type="component" value="Unassembled WGS sequence"/>
</dbReference>
<feature type="region of interest" description="Disordered" evidence="7">
    <location>
        <begin position="1"/>
        <end position="39"/>
    </location>
</feature>
<dbReference type="OrthoDB" id="378564at2759"/>
<evidence type="ECO:0000256" key="3">
    <source>
        <dbReference type="ARBA" id="ARBA00005470"/>
    </source>
</evidence>
<dbReference type="GO" id="GO:0000070">
    <property type="term" value="P:mitotic sister chromatid segregation"/>
    <property type="evidence" value="ECO:0007669"/>
    <property type="project" value="TreeGrafter"/>
</dbReference>
<evidence type="ECO:0000256" key="2">
    <source>
        <dbReference type="ARBA" id="ARBA00004584"/>
    </source>
</evidence>
<dbReference type="OMA" id="FRAYMLD"/>
<evidence type="ECO:0000313" key="8">
    <source>
        <dbReference type="EMBL" id="KDN45752.1"/>
    </source>
</evidence>
<evidence type="ECO:0000256" key="1">
    <source>
        <dbReference type="ARBA" id="ARBA00004123"/>
    </source>
</evidence>
<comment type="similarity">
    <text evidence="3">Belongs to the CENP-I/CTF3 family.</text>
</comment>
<accession>A0A066VVK2</accession>
<dbReference type="GO" id="GO:0000939">
    <property type="term" value="C:inner kinetochore"/>
    <property type="evidence" value="ECO:0007669"/>
    <property type="project" value="TreeGrafter"/>
</dbReference>
<dbReference type="GeneID" id="25261361"/>
<dbReference type="AlphaFoldDB" id="A0A066VVK2"/>
<dbReference type="HOGENOM" id="CLU_287459_0_0_1"/>
<feature type="region of interest" description="Disordered" evidence="7">
    <location>
        <begin position="460"/>
        <end position="484"/>
    </location>
</feature>
<evidence type="ECO:0000313" key="9">
    <source>
        <dbReference type="Proteomes" id="UP000027361"/>
    </source>
</evidence>
<feature type="region of interest" description="Disordered" evidence="7">
    <location>
        <begin position="1038"/>
        <end position="1072"/>
    </location>
</feature>
<keyword evidence="4" id="KW-0158">Chromosome</keyword>
<dbReference type="PANTHER" id="PTHR48208:SF2">
    <property type="entry name" value="CENTROMERE PROTEIN I"/>
    <property type="match status" value="1"/>
</dbReference>
<comment type="subcellular location">
    <subcellularLocation>
        <location evidence="2">Chromosome</location>
        <location evidence="2">Centromere</location>
    </subcellularLocation>
    <subcellularLocation>
        <location evidence="1">Nucleus</location>
    </subcellularLocation>
</comment>
<keyword evidence="9" id="KW-1185">Reference proteome</keyword>
<dbReference type="PANTHER" id="PTHR48208">
    <property type="entry name" value="CENTROMERE PROTEIN I"/>
    <property type="match status" value="1"/>
</dbReference>
<dbReference type="GO" id="GO:0034080">
    <property type="term" value="P:CENP-A containing chromatin assembly"/>
    <property type="evidence" value="ECO:0007669"/>
    <property type="project" value="TreeGrafter"/>
</dbReference>
<gene>
    <name evidence="8" type="ORF">K437DRAFT_118981</name>
</gene>
<name>A0A066VVK2_TILAU</name>
<dbReference type="STRING" id="1037660.A0A066VVK2"/>
<evidence type="ECO:0000256" key="7">
    <source>
        <dbReference type="SAM" id="MobiDB-lite"/>
    </source>
</evidence>
<evidence type="ECO:0000256" key="5">
    <source>
        <dbReference type="ARBA" id="ARBA00023242"/>
    </source>
</evidence>
<sequence length="1072" mass="114489">MTSGPLFRSPSPPSTRAGAGVGRREDGSSSSSEPPRLYGLTPSRANALINARIRHIGAELADPVGAFAPASSLNRSLAAAAAAAGREGGNGGDRVKALANERLQELKELSHIYGLNERQAHACVRMALGLSIKAALAAPADAGDDDDSARKGKARGMRADTLARTPAVPSIALGSSLLKLIVPRPGSEYGKELVLDILGALGPAPGALEDPRANGQKAGGSSGLPAQDAQEEGEEEEEAEEEPDGDMDASRHRDMKKKAGKPLRRHVHLRVQALALKLLILLLDIPAISIEHAASEHAAVSSLGSQAADPLDAARKAHCELPSSFLSVAAKRMLDRSYGVLFHFLEYQTLRPHLCYLLCKIARRKHVKNYRVAGLLALRSIFPDEPAISSLLAVFGNFYPDLLFPDLVGAARGSGSGGGTLGAGMNLGLLSGGGVPPPGLRYPDLAWLVHVVELHRHPLGLPQPQPSFPEQAGHDAQAAGESERLAKRRKLTAAKAGLLGAADSLVGSAPGNASGSGSYTIPSGAVISVDASSLIISELPSIRSLGMALDRLQMPSQMAAALNNRLIRLAVLVDDEVEMHDCIAEWLVSAFEDEMRSQKDLGPRSAPSSAAAGSPHVGLLVERTQELFALAGELPPALARWLYALLASGAAQMLKSKVHARRFFDSVPLEMVLPLVALLKPDAPEAISKNLLQPLESILRAPCAPFSCKIQILRSLTDMLQLWARFDWATGLRQSQNRALKIRYGITPMRHCEMCFESIDLTGAFLTRLAGNVLQSRPRSIKAQAAVLDAYATLSGPLSGLHSSVLPSMPATMLLILSPSIYCPSRFFSLTQALRRNFEVWEFAQDEVFEQQQQQPQSQEQQGSSQPGSVASGAPANSREGRLKMAETAYFDEANREDLNRMVVVLADLVWRVKGFATVEEENGISVGLGKRFFTNFKQRCEERGESALMTGSLTQGLAFVSLAEQYMFSLARERGWSGAPLRPPISQASLKAARTRHGFPASVAWTDYRATFLQWLDAKGAGGLQELLSAIMSSLRPPVRQQEQQGGGTPTASAGSLSQPVAGSSQFPQAL</sequence>
<dbReference type="RefSeq" id="XP_013243289.1">
    <property type="nucleotide sequence ID" value="XM_013387835.1"/>
</dbReference>